<reference evidence="1 2" key="1">
    <citation type="submission" date="2022-06" db="EMBL/GenBank/DDBJ databases">
        <title>Mesorhizobium sp. strain RP14 Genome sequencing and assembly.</title>
        <authorList>
            <person name="Kim I."/>
        </authorList>
    </citation>
    <scope>NUCLEOTIDE SEQUENCE [LARGE SCALE GENOMIC DNA]</scope>
    <source>
        <strain evidence="2">RP14(2022)</strain>
    </source>
</reference>
<gene>
    <name evidence="1" type="ORF">NGM99_12595</name>
</gene>
<protein>
    <submittedName>
        <fullName evidence="1">Uncharacterized protein</fullName>
    </submittedName>
</protein>
<comment type="caution">
    <text evidence="1">The sequence shown here is derived from an EMBL/GenBank/DDBJ whole genome shotgun (WGS) entry which is preliminary data.</text>
</comment>
<evidence type="ECO:0000313" key="1">
    <source>
        <dbReference type="EMBL" id="MCO6050622.1"/>
    </source>
</evidence>
<dbReference type="EMBL" id="JAMXQS010000006">
    <property type="protein sequence ID" value="MCO6050622.1"/>
    <property type="molecule type" value="Genomic_DNA"/>
</dbReference>
<accession>A0ABT1C723</accession>
<dbReference type="RefSeq" id="WP_252819427.1">
    <property type="nucleotide sequence ID" value="NZ_JAMXQS010000006.1"/>
</dbReference>
<proteinExistence type="predicted"/>
<keyword evidence="2" id="KW-1185">Reference proteome</keyword>
<sequence>MTDEVAGLEDEAKHLRAIIANCEAATRTEARATSKVRSDGSLMAFRNRLMVVELRIKKIKFRPLRLVE</sequence>
<dbReference type="Proteomes" id="UP001205906">
    <property type="component" value="Unassembled WGS sequence"/>
</dbReference>
<organism evidence="1 2">
    <name type="scientific">Mesorhizobium liriopis</name>
    <dbReference type="NCBI Taxonomy" id="2953882"/>
    <lineage>
        <taxon>Bacteria</taxon>
        <taxon>Pseudomonadati</taxon>
        <taxon>Pseudomonadota</taxon>
        <taxon>Alphaproteobacteria</taxon>
        <taxon>Hyphomicrobiales</taxon>
        <taxon>Phyllobacteriaceae</taxon>
        <taxon>Mesorhizobium</taxon>
    </lineage>
</organism>
<name>A0ABT1C723_9HYPH</name>
<evidence type="ECO:0000313" key="2">
    <source>
        <dbReference type="Proteomes" id="UP001205906"/>
    </source>
</evidence>